<feature type="domain" description="AAA+ ATPase" evidence="5">
    <location>
        <begin position="176"/>
        <end position="314"/>
    </location>
</feature>
<dbReference type="PROSITE" id="PS00674">
    <property type="entry name" value="AAA"/>
    <property type="match status" value="1"/>
</dbReference>
<evidence type="ECO:0000259" key="5">
    <source>
        <dbReference type="SMART" id="SM00382"/>
    </source>
</evidence>
<comment type="similarity">
    <text evidence="4">Belongs to the AAA ATPase family.</text>
</comment>
<dbReference type="InterPro" id="IPR027417">
    <property type="entry name" value="P-loop_NTPase"/>
</dbReference>
<dbReference type="Proteomes" id="UP000236318">
    <property type="component" value="Unassembled WGS sequence"/>
</dbReference>
<dbReference type="FunFam" id="3.40.50.300:FF:001025">
    <property type="entry name" value="ATPase family, AAA domain-containing 2B"/>
    <property type="match status" value="1"/>
</dbReference>
<reference evidence="6" key="1">
    <citation type="submission" date="2018-01" db="EMBL/GenBank/DDBJ databases">
        <authorList>
            <consortium name="Urmite Genomes"/>
        </authorList>
    </citation>
    <scope>NUCLEOTIDE SEQUENCE [LARGE SCALE GENOMIC DNA]</scope>
    <source>
        <strain evidence="6">AFP003</strain>
    </source>
</reference>
<keyword evidence="1 4" id="KW-0547">Nucleotide-binding</keyword>
<dbReference type="EMBL" id="FXEG02000002">
    <property type="protein sequence ID" value="SOX52767.1"/>
    <property type="molecule type" value="Genomic_DNA"/>
</dbReference>
<dbReference type="SUPFAM" id="SSF48452">
    <property type="entry name" value="TPR-like"/>
    <property type="match status" value="1"/>
</dbReference>
<protein>
    <submittedName>
        <fullName evidence="6">AAA family ATPase</fullName>
    </submittedName>
</protein>
<dbReference type="GO" id="GO:0016887">
    <property type="term" value="F:ATP hydrolysis activity"/>
    <property type="evidence" value="ECO:0007669"/>
    <property type="project" value="InterPro"/>
</dbReference>
<dbReference type="Gene3D" id="3.40.50.300">
    <property type="entry name" value="P-loop containing nucleotide triphosphate hydrolases"/>
    <property type="match status" value="1"/>
</dbReference>
<evidence type="ECO:0000256" key="1">
    <source>
        <dbReference type="ARBA" id="ARBA00022741"/>
    </source>
</evidence>
<dbReference type="InterPro" id="IPR003960">
    <property type="entry name" value="ATPase_AAA_CS"/>
</dbReference>
<evidence type="ECO:0000256" key="3">
    <source>
        <dbReference type="ARBA" id="ARBA00023054"/>
    </source>
</evidence>
<dbReference type="Pfam" id="PF14559">
    <property type="entry name" value="TPR_19"/>
    <property type="match status" value="1"/>
</dbReference>
<dbReference type="Gene3D" id="1.25.40.10">
    <property type="entry name" value="Tetratricopeptide repeat domain"/>
    <property type="match status" value="1"/>
</dbReference>
<sequence length="424" mass="45491">MVPAGLGREKTLGEDPVIRELSAAVERSPDVVELRLHLAGLLADRGRYAEALGHCSAALHQDAGNANALSLVQRCSTALAAPPQASADGTPVAGRSAGDAQFDWSSAERQVADIIEPAFVDAPADVVNEGDFDVLERSGVRLDDVAGMADVKRQIELSLLGPIRNPELMKAYKVSARGGLLLYGPPGCGKTYIAKAISGELGANFYQVGIADVLHHWFGESERSIRSVFDSARRNAPCVLFFDELDALGHRRSALSGSSGMRPVVNTLLEEMDSATSTNDGVYVLGATNAPWDVDPALRRPGRFDRMVFVGLPDAEARTGILRSHLKDRPVAGIDLKSIAKRTDGFSGADLAHVCDSATQLAMSASMRSGQVRPVTMADVDEAAAQIRPSTGPWFEVARNIVEFANNDGTYDDLAKYLRRRKIR</sequence>
<dbReference type="InterPro" id="IPR011990">
    <property type="entry name" value="TPR-like_helical_dom_sf"/>
</dbReference>
<proteinExistence type="inferred from homology"/>
<dbReference type="PANTHER" id="PTHR23077:SF171">
    <property type="entry name" value="NUCLEAR VALOSIN-CONTAINING PROTEIN-LIKE"/>
    <property type="match status" value="1"/>
</dbReference>
<evidence type="ECO:0000256" key="4">
    <source>
        <dbReference type="RuleBase" id="RU003651"/>
    </source>
</evidence>
<keyword evidence="2 4" id="KW-0067">ATP-binding</keyword>
<dbReference type="InterPro" id="IPR050168">
    <property type="entry name" value="AAA_ATPase_domain"/>
</dbReference>
<dbReference type="SUPFAM" id="SSF52540">
    <property type="entry name" value="P-loop containing nucleoside triphosphate hydrolases"/>
    <property type="match status" value="1"/>
</dbReference>
<keyword evidence="7" id="KW-1185">Reference proteome</keyword>
<dbReference type="AlphaFoldDB" id="A0A2K4Y7P4"/>
<keyword evidence="3" id="KW-0175">Coiled coil</keyword>
<name>A0A2K4Y7P4_9MYCO</name>
<evidence type="ECO:0000313" key="7">
    <source>
        <dbReference type="Proteomes" id="UP000236318"/>
    </source>
</evidence>
<evidence type="ECO:0000313" key="6">
    <source>
        <dbReference type="EMBL" id="SOX52767.1"/>
    </source>
</evidence>
<comment type="caution">
    <text evidence="6">The sequence shown here is derived from an EMBL/GenBank/DDBJ whole genome shotgun (WGS) entry which is preliminary data.</text>
</comment>
<dbReference type="InterPro" id="IPR041569">
    <property type="entry name" value="AAA_lid_3"/>
</dbReference>
<organism evidence="6 7">
    <name type="scientific">Mycobacterium ahvazicum</name>
    <dbReference type="NCBI Taxonomy" id="1964395"/>
    <lineage>
        <taxon>Bacteria</taxon>
        <taxon>Bacillati</taxon>
        <taxon>Actinomycetota</taxon>
        <taxon>Actinomycetes</taxon>
        <taxon>Mycobacteriales</taxon>
        <taxon>Mycobacteriaceae</taxon>
        <taxon>Mycobacterium</taxon>
        <taxon>Mycobacterium simiae complex</taxon>
    </lineage>
</organism>
<dbReference type="GO" id="GO:0005524">
    <property type="term" value="F:ATP binding"/>
    <property type="evidence" value="ECO:0007669"/>
    <property type="project" value="UniProtKB-KW"/>
</dbReference>
<gene>
    <name evidence="6" type="ORF">MAAFP003_1434</name>
</gene>
<dbReference type="InterPro" id="IPR003959">
    <property type="entry name" value="ATPase_AAA_core"/>
</dbReference>
<dbReference type="Gene3D" id="1.10.8.60">
    <property type="match status" value="1"/>
</dbReference>
<dbReference type="Pfam" id="PF00004">
    <property type="entry name" value="AAA"/>
    <property type="match status" value="1"/>
</dbReference>
<accession>A0A2K4Y7P4</accession>
<dbReference type="PANTHER" id="PTHR23077">
    <property type="entry name" value="AAA-FAMILY ATPASE"/>
    <property type="match status" value="1"/>
</dbReference>
<dbReference type="Pfam" id="PF17862">
    <property type="entry name" value="AAA_lid_3"/>
    <property type="match status" value="1"/>
</dbReference>
<dbReference type="InterPro" id="IPR003593">
    <property type="entry name" value="AAA+_ATPase"/>
</dbReference>
<evidence type="ECO:0000256" key="2">
    <source>
        <dbReference type="ARBA" id="ARBA00022840"/>
    </source>
</evidence>
<dbReference type="SMART" id="SM00382">
    <property type="entry name" value="AAA"/>
    <property type="match status" value="1"/>
</dbReference>